<dbReference type="Proteomes" id="UP000789359">
    <property type="component" value="Unassembled WGS sequence"/>
</dbReference>
<dbReference type="EMBL" id="CAJHOE010000002">
    <property type="protein sequence ID" value="CAD7288164.1"/>
    <property type="molecule type" value="Genomic_DNA"/>
</dbReference>
<proteinExistence type="predicted"/>
<name>A0ABN7K8N9_9BACT</name>
<keyword evidence="5" id="KW-0411">Iron-sulfur</keyword>
<dbReference type="InterPro" id="IPR058240">
    <property type="entry name" value="rSAM_sf"/>
</dbReference>
<evidence type="ECO:0000256" key="3">
    <source>
        <dbReference type="ARBA" id="ARBA00022723"/>
    </source>
</evidence>
<evidence type="ECO:0000256" key="2">
    <source>
        <dbReference type="ARBA" id="ARBA00022691"/>
    </source>
</evidence>
<dbReference type="InterPro" id="IPR013785">
    <property type="entry name" value="Aldolase_TIM"/>
</dbReference>
<dbReference type="CDD" id="cd01335">
    <property type="entry name" value="Radical_SAM"/>
    <property type="match status" value="1"/>
</dbReference>
<comment type="cofactor">
    <cofactor evidence="1">
        <name>[4Fe-4S] cluster</name>
        <dbReference type="ChEBI" id="CHEBI:49883"/>
    </cofactor>
</comment>
<dbReference type="RefSeq" id="WP_230056925.1">
    <property type="nucleotide sequence ID" value="NZ_CAJHOE010000002.1"/>
</dbReference>
<dbReference type="PANTHER" id="PTHR11228:SF27">
    <property type="entry name" value="GLYCYL-RADICAL ENZYME ACTIVATING ENZYME MJ1227-RELATED"/>
    <property type="match status" value="1"/>
</dbReference>
<keyword evidence="4" id="KW-0408">Iron</keyword>
<evidence type="ECO:0000256" key="5">
    <source>
        <dbReference type="ARBA" id="ARBA00023014"/>
    </source>
</evidence>
<dbReference type="Pfam" id="PF04055">
    <property type="entry name" value="Radical_SAM"/>
    <property type="match status" value="1"/>
</dbReference>
<evidence type="ECO:0000259" key="6">
    <source>
        <dbReference type="PROSITE" id="PS51918"/>
    </source>
</evidence>
<keyword evidence="7" id="KW-0456">Lyase</keyword>
<evidence type="ECO:0000313" key="7">
    <source>
        <dbReference type="EMBL" id="CAD7288164.1"/>
    </source>
</evidence>
<keyword evidence="3" id="KW-0479">Metal-binding</keyword>
<comment type="caution">
    <text evidence="7">The sequence shown here is derived from an EMBL/GenBank/DDBJ whole genome shotgun (WGS) entry which is preliminary data.</text>
</comment>
<dbReference type="InterPro" id="IPR007197">
    <property type="entry name" value="rSAM"/>
</dbReference>
<dbReference type="SUPFAM" id="SSF102114">
    <property type="entry name" value="Radical SAM enzymes"/>
    <property type="match status" value="1"/>
</dbReference>
<reference evidence="7 8" key="1">
    <citation type="submission" date="2020-11" db="EMBL/GenBank/DDBJ databases">
        <authorList>
            <person name="Peeters C."/>
        </authorList>
    </citation>
    <scope>NUCLEOTIDE SEQUENCE [LARGE SCALE GENOMIC DNA]</scope>
    <source>
        <strain evidence="7 8">LMG 8286</strain>
    </source>
</reference>
<sequence length="225" mass="25793">MLNPIHSLTPFTMTDYPDKIAAVAWFAGCNMRCVYCYNTPIVLESGNISTEEFCKFLDKRKNRLDGIVFSGGECSISPAFLELAREVKKRNFALKVDTNGSNLDVLKQAISEGLIDYIALDFKATKEKFKSISGSHLYENFIQTLEFLLLINFDFEVRTTLHADFLDENDISKMAEILEQKGYKKSYFLQNFLDTKENFGKISTPKNSFDVDKIRSQIPIKLRNF</sequence>
<dbReference type="Gene3D" id="3.20.20.70">
    <property type="entry name" value="Aldolase class I"/>
    <property type="match status" value="1"/>
</dbReference>
<accession>A0ABN7K8N9</accession>
<dbReference type="SFLD" id="SFLDG01067">
    <property type="entry name" value="SPASM/twitch_domain_containing"/>
    <property type="match status" value="1"/>
</dbReference>
<protein>
    <submittedName>
        <fullName evidence="7">7-carboxy-7-deazaguanine synthase</fullName>
        <ecNumber evidence="7">4.3.99.3</ecNumber>
    </submittedName>
</protein>
<dbReference type="GO" id="GO:0016829">
    <property type="term" value="F:lyase activity"/>
    <property type="evidence" value="ECO:0007669"/>
    <property type="project" value="UniProtKB-KW"/>
</dbReference>
<dbReference type="InterPro" id="IPR012840">
    <property type="entry name" value="NrdG2"/>
</dbReference>
<evidence type="ECO:0000313" key="8">
    <source>
        <dbReference type="Proteomes" id="UP000789359"/>
    </source>
</evidence>
<dbReference type="PROSITE" id="PS51918">
    <property type="entry name" value="RADICAL_SAM"/>
    <property type="match status" value="1"/>
</dbReference>
<keyword evidence="2" id="KW-0949">S-adenosyl-L-methionine</keyword>
<gene>
    <name evidence="7" type="primary">queE_1</name>
    <name evidence="7" type="ORF">LMG8286_01169</name>
</gene>
<evidence type="ECO:0000256" key="1">
    <source>
        <dbReference type="ARBA" id="ARBA00001966"/>
    </source>
</evidence>
<organism evidence="7 8">
    <name type="scientific">Campylobacter suis</name>
    <dbReference type="NCBI Taxonomy" id="2790657"/>
    <lineage>
        <taxon>Bacteria</taxon>
        <taxon>Pseudomonadati</taxon>
        <taxon>Campylobacterota</taxon>
        <taxon>Epsilonproteobacteria</taxon>
        <taxon>Campylobacterales</taxon>
        <taxon>Campylobacteraceae</taxon>
        <taxon>Campylobacter</taxon>
    </lineage>
</organism>
<keyword evidence="8" id="KW-1185">Reference proteome</keyword>
<evidence type="ECO:0000256" key="4">
    <source>
        <dbReference type="ARBA" id="ARBA00023004"/>
    </source>
</evidence>
<dbReference type="PANTHER" id="PTHR11228">
    <property type="entry name" value="RADICAL SAM DOMAIN PROTEIN"/>
    <property type="match status" value="1"/>
</dbReference>
<dbReference type="InterPro" id="IPR050377">
    <property type="entry name" value="Radical_SAM_PqqE_MftC-like"/>
</dbReference>
<dbReference type="EC" id="4.3.99.3" evidence="7"/>
<dbReference type="NCBIfam" id="TIGR02495">
    <property type="entry name" value="NrdG2"/>
    <property type="match status" value="1"/>
</dbReference>
<feature type="domain" description="Radical SAM core" evidence="6">
    <location>
        <begin position="15"/>
        <end position="225"/>
    </location>
</feature>
<dbReference type="SFLD" id="SFLDS00029">
    <property type="entry name" value="Radical_SAM"/>
    <property type="match status" value="1"/>
</dbReference>
<dbReference type="SFLD" id="SFLDG01094">
    <property type="entry name" value="Uncharacterised_Radical_SAM_Su"/>
    <property type="match status" value="1"/>
</dbReference>